<evidence type="ECO:0000313" key="3">
    <source>
        <dbReference type="EMBL" id="KAH7161629.1"/>
    </source>
</evidence>
<comment type="caution">
    <text evidence="3">The sequence shown here is derived from an EMBL/GenBank/DDBJ whole genome shotgun (WGS) entry which is preliminary data.</text>
</comment>
<keyword evidence="4" id="KW-1185">Reference proteome</keyword>
<gene>
    <name evidence="3" type="ORF">EDB81DRAFT_350839</name>
</gene>
<dbReference type="Pfam" id="PF14856">
    <property type="entry name" value="Hce2"/>
    <property type="match status" value="1"/>
</dbReference>
<keyword evidence="1" id="KW-0732">Signal</keyword>
<feature type="chain" id="PRO_5040286910" description="Ecp2 effector protein-like domain-containing protein" evidence="1">
    <location>
        <begin position="21"/>
        <end position="224"/>
    </location>
</feature>
<name>A0A9P9FH90_9HYPO</name>
<dbReference type="Proteomes" id="UP000738349">
    <property type="component" value="Unassembled WGS sequence"/>
</dbReference>
<dbReference type="AlphaFoldDB" id="A0A9P9FH90"/>
<evidence type="ECO:0000313" key="4">
    <source>
        <dbReference type="Proteomes" id="UP000738349"/>
    </source>
</evidence>
<feature type="domain" description="Ecp2 effector protein-like" evidence="2">
    <location>
        <begin position="83"/>
        <end position="202"/>
    </location>
</feature>
<dbReference type="OrthoDB" id="4944568at2759"/>
<dbReference type="InterPro" id="IPR029226">
    <property type="entry name" value="Ecp2-like"/>
</dbReference>
<reference evidence="3" key="1">
    <citation type="journal article" date="2021" name="Nat. Commun.">
        <title>Genetic determinants of endophytism in the Arabidopsis root mycobiome.</title>
        <authorList>
            <person name="Mesny F."/>
            <person name="Miyauchi S."/>
            <person name="Thiergart T."/>
            <person name="Pickel B."/>
            <person name="Atanasova L."/>
            <person name="Karlsson M."/>
            <person name="Huettel B."/>
            <person name="Barry K.W."/>
            <person name="Haridas S."/>
            <person name="Chen C."/>
            <person name="Bauer D."/>
            <person name="Andreopoulos W."/>
            <person name="Pangilinan J."/>
            <person name="LaButti K."/>
            <person name="Riley R."/>
            <person name="Lipzen A."/>
            <person name="Clum A."/>
            <person name="Drula E."/>
            <person name="Henrissat B."/>
            <person name="Kohler A."/>
            <person name="Grigoriev I.V."/>
            <person name="Martin F.M."/>
            <person name="Hacquard S."/>
        </authorList>
    </citation>
    <scope>NUCLEOTIDE SEQUENCE</scope>
    <source>
        <strain evidence="3">MPI-CAGE-AT-0147</strain>
    </source>
</reference>
<accession>A0A9P9FH90</accession>
<feature type="signal peptide" evidence="1">
    <location>
        <begin position="1"/>
        <end position="20"/>
    </location>
</feature>
<dbReference type="EMBL" id="JAGMUV010000004">
    <property type="protein sequence ID" value="KAH7161629.1"/>
    <property type="molecule type" value="Genomic_DNA"/>
</dbReference>
<proteinExistence type="predicted"/>
<evidence type="ECO:0000256" key="1">
    <source>
        <dbReference type="SAM" id="SignalP"/>
    </source>
</evidence>
<protein>
    <recommendedName>
        <fullName evidence="2">Ecp2 effector protein-like domain-containing protein</fullName>
    </recommendedName>
</protein>
<evidence type="ECO:0000259" key="2">
    <source>
        <dbReference type="Pfam" id="PF14856"/>
    </source>
</evidence>
<organism evidence="3 4">
    <name type="scientific">Dactylonectria macrodidyma</name>
    <dbReference type="NCBI Taxonomy" id="307937"/>
    <lineage>
        <taxon>Eukaryota</taxon>
        <taxon>Fungi</taxon>
        <taxon>Dikarya</taxon>
        <taxon>Ascomycota</taxon>
        <taxon>Pezizomycotina</taxon>
        <taxon>Sordariomycetes</taxon>
        <taxon>Hypocreomycetidae</taxon>
        <taxon>Hypocreales</taxon>
        <taxon>Nectriaceae</taxon>
        <taxon>Dactylonectria</taxon>
    </lineage>
</organism>
<sequence>MRFIANPVALAALLARFVSAAPAELTTAAASEAATTTVTPAEPGLVIVSTVLTCGSVVTATALAAADEVPAWWTPTAHHQKACDAASFDEASTDNPVNAADWNDCASLYSEWSSYNGTFTTGHRNTAEEDDTSYDYPATKRDTTEVDYIPVMQSGSCTFALKPDSLDHLLVMGDVDVSDILKEALNGYSSGMMLGVRGSANCAVRGGGQGVKAALGWQLYYPGA</sequence>